<dbReference type="Gene3D" id="3.30.470.20">
    <property type="entry name" value="ATP-grasp fold, B domain"/>
    <property type="match status" value="1"/>
</dbReference>
<reference evidence="1" key="1">
    <citation type="submission" date="2022-07" db="EMBL/GenBank/DDBJ databases">
        <title>Genome analysis of Parmales, a sister group of diatoms, reveals the evolutionary specialization of diatoms from phago-mixotrophs to photoautotrophs.</title>
        <authorList>
            <person name="Ban H."/>
            <person name="Sato S."/>
            <person name="Yoshikawa S."/>
            <person name="Kazumasa Y."/>
            <person name="Nakamura Y."/>
            <person name="Ichinomiya M."/>
            <person name="Saitoh K."/>
            <person name="Sato N."/>
            <person name="Blanc-Mathieu R."/>
            <person name="Endo H."/>
            <person name="Kuwata A."/>
            <person name="Ogata H."/>
        </authorList>
    </citation>
    <scope>NUCLEOTIDE SEQUENCE</scope>
</reference>
<accession>A0A9W6ZEJ9</accession>
<proteinExistence type="predicted"/>
<organism evidence="1 2">
    <name type="scientific">Triparma retinervis</name>
    <dbReference type="NCBI Taxonomy" id="2557542"/>
    <lineage>
        <taxon>Eukaryota</taxon>
        <taxon>Sar</taxon>
        <taxon>Stramenopiles</taxon>
        <taxon>Ochrophyta</taxon>
        <taxon>Bolidophyceae</taxon>
        <taxon>Parmales</taxon>
        <taxon>Triparmaceae</taxon>
        <taxon>Triparma</taxon>
    </lineage>
</organism>
<dbReference type="OrthoDB" id="202488at2759"/>
<comment type="caution">
    <text evidence="1">The sequence shown here is derived from an EMBL/GenBank/DDBJ whole genome shotgun (WGS) entry which is preliminary data.</text>
</comment>
<dbReference type="AlphaFoldDB" id="A0A9W6ZEJ9"/>
<gene>
    <name evidence="1" type="ORF">TrRE_jg3673</name>
</gene>
<dbReference type="EMBL" id="BRXZ01000642">
    <property type="protein sequence ID" value="GMH49643.1"/>
    <property type="molecule type" value="Genomic_DNA"/>
</dbReference>
<evidence type="ECO:0000313" key="1">
    <source>
        <dbReference type="EMBL" id="GMH49643.1"/>
    </source>
</evidence>
<name>A0A9W6ZEJ9_9STRA</name>
<evidence type="ECO:0000313" key="2">
    <source>
        <dbReference type="Proteomes" id="UP001165082"/>
    </source>
</evidence>
<dbReference type="Proteomes" id="UP001165082">
    <property type="component" value="Unassembled WGS sequence"/>
</dbReference>
<sequence>MVKSLLVDGRVFSIRLYVILRDGGIYYSRNCLMKLSREGEKISNSAFTALEGKEGQREGWSMLRERVVELEGLLRDVFERLDDEGDLEAVSQCVVPKVLGFDLMISEEGELKLIECNSTPGLIARSKDGVEFNVKRTVLEEAWGRGDEGLVKLEMKDKV</sequence>
<protein>
    <submittedName>
        <fullName evidence="1">Uncharacterized protein</fullName>
    </submittedName>
</protein>
<keyword evidence="2" id="KW-1185">Reference proteome</keyword>